<dbReference type="Gene3D" id="3.40.630.10">
    <property type="entry name" value="Zn peptidases"/>
    <property type="match status" value="1"/>
</dbReference>
<dbReference type="GO" id="GO:0016805">
    <property type="term" value="F:dipeptidase activity"/>
    <property type="evidence" value="ECO:0007669"/>
    <property type="project" value="InterPro"/>
</dbReference>
<accession>A0A9W4JBC8</accession>
<protein>
    <recommendedName>
        <fullName evidence="1">Peptidase M20 domain-containing protein 2</fullName>
    </recommendedName>
</protein>
<dbReference type="AlphaFoldDB" id="A0A9W4JBC8"/>
<dbReference type="FunFam" id="3.30.70.360:FF:000004">
    <property type="entry name" value="Peptidase M20 domain-containing protein 2"/>
    <property type="match status" value="1"/>
</dbReference>
<sequence length="407" mass="43349">MDMLCKDAVQAAIDEYIGDLAEPLRALNQKIHRTPELAYEEHVAHDAICDFLESQGIPLTRHVYGLKTAFEAKVGNGDSFCVNFNAEYDALPGIGHACGHNLIAISSITGFLALAFAIEAFGITGHAQLLGTPAEEDGGGKIDLINAGAYQTTDVSLMIHPMSEEEFGKDVVGNAGRSSIACYDITAFYHGVSAHASASPWEGVNALDALVTGYNSISMLRQQIRPDERVHGAVLEAPTVTNAIPEITRVKYSIRSRTMEGARALGDRVRKCIVAGAIATGCTVELEETQMYADLVVNAPLCESFQESVGEQGARLSAHDDVLIPGSTDQGNVSQLIPALHGLIGIPVSDGAKNHTRQFTAAAGTNVAHDRMIVAGKAMAMTGWKLIVDEKLYGNVRSAFTEARGGK</sequence>
<evidence type="ECO:0000256" key="1">
    <source>
        <dbReference type="PIRNR" id="PIRNR037226"/>
    </source>
</evidence>
<evidence type="ECO:0000313" key="4">
    <source>
        <dbReference type="Proteomes" id="UP001152592"/>
    </source>
</evidence>
<dbReference type="Pfam" id="PF07687">
    <property type="entry name" value="M20_dimer"/>
    <property type="match status" value="1"/>
</dbReference>
<dbReference type="EMBL" id="CAJVPD010000238">
    <property type="protein sequence ID" value="CAG8383333.1"/>
    <property type="molecule type" value="Genomic_DNA"/>
</dbReference>
<dbReference type="PANTHER" id="PTHR30575:SF8">
    <property type="entry name" value="PEPTIDASE M20 DOMAIN-CONTAINING PROTEIN 2"/>
    <property type="match status" value="1"/>
</dbReference>
<dbReference type="Proteomes" id="UP001152592">
    <property type="component" value="Unassembled WGS sequence"/>
</dbReference>
<organism evidence="3 4">
    <name type="scientific">Penicillium salamii</name>
    <dbReference type="NCBI Taxonomy" id="1612424"/>
    <lineage>
        <taxon>Eukaryota</taxon>
        <taxon>Fungi</taxon>
        <taxon>Dikarya</taxon>
        <taxon>Ascomycota</taxon>
        <taxon>Pezizomycotina</taxon>
        <taxon>Eurotiomycetes</taxon>
        <taxon>Eurotiomycetidae</taxon>
        <taxon>Eurotiales</taxon>
        <taxon>Aspergillaceae</taxon>
        <taxon>Penicillium</taxon>
    </lineage>
</organism>
<dbReference type="PANTHER" id="PTHR30575">
    <property type="entry name" value="PEPTIDASE M20"/>
    <property type="match status" value="1"/>
</dbReference>
<gene>
    <name evidence="3" type="ORF">PSALAMII_LOCUS5959</name>
</gene>
<name>A0A9W4JBC8_9EURO</name>
<dbReference type="PIRSF" id="PIRSF037226">
    <property type="entry name" value="Amidohydrolase_ACY1L2_prd"/>
    <property type="match status" value="1"/>
</dbReference>
<comment type="caution">
    <text evidence="3">The sequence shown here is derived from an EMBL/GenBank/DDBJ whole genome shotgun (WGS) entry which is preliminary data.</text>
</comment>
<proteinExistence type="inferred from homology"/>
<dbReference type="InterPro" id="IPR011650">
    <property type="entry name" value="Peptidase_M20_dimer"/>
</dbReference>
<dbReference type="SUPFAM" id="SSF55031">
    <property type="entry name" value="Bacterial exopeptidase dimerisation domain"/>
    <property type="match status" value="1"/>
</dbReference>
<dbReference type="InterPro" id="IPR017439">
    <property type="entry name" value="Amidohydrolase"/>
</dbReference>
<evidence type="ECO:0000313" key="3">
    <source>
        <dbReference type="EMBL" id="CAG8383333.1"/>
    </source>
</evidence>
<dbReference type="NCBIfam" id="TIGR01891">
    <property type="entry name" value="amidohydrolases"/>
    <property type="match status" value="1"/>
</dbReference>
<comment type="similarity">
    <text evidence="1">Belongs to the peptidase M20A family.</text>
</comment>
<dbReference type="OrthoDB" id="30881at2759"/>
<dbReference type="InterPro" id="IPR036264">
    <property type="entry name" value="Bact_exopeptidase_dim_dom"/>
</dbReference>
<dbReference type="CDD" id="cd05672">
    <property type="entry name" value="M20_ACY1L2-like"/>
    <property type="match status" value="1"/>
</dbReference>
<dbReference type="InterPro" id="IPR017144">
    <property type="entry name" value="Xaa-Arg_dipeptidase"/>
</dbReference>
<dbReference type="Gene3D" id="3.30.70.360">
    <property type="match status" value="1"/>
</dbReference>
<reference evidence="3" key="1">
    <citation type="submission" date="2021-07" db="EMBL/GenBank/DDBJ databases">
        <authorList>
            <person name="Branca A.L. A."/>
        </authorList>
    </citation>
    <scope>NUCLEOTIDE SEQUENCE</scope>
</reference>
<feature type="domain" description="Peptidase M20 dimerisation" evidence="2">
    <location>
        <begin position="176"/>
        <end position="271"/>
    </location>
</feature>
<dbReference type="InterPro" id="IPR052030">
    <property type="entry name" value="Peptidase_M20/M20A_hydrolases"/>
</dbReference>
<evidence type="ECO:0000259" key="2">
    <source>
        <dbReference type="Pfam" id="PF07687"/>
    </source>
</evidence>
<dbReference type="SUPFAM" id="SSF53187">
    <property type="entry name" value="Zn-dependent exopeptidases"/>
    <property type="match status" value="1"/>
</dbReference>